<dbReference type="NCBIfam" id="TIGR01144">
    <property type="entry name" value="ATP_synt_b"/>
    <property type="match status" value="1"/>
</dbReference>
<dbReference type="InterPro" id="IPR050059">
    <property type="entry name" value="ATP_synthase_B_chain"/>
</dbReference>
<keyword evidence="4 14" id="KW-1003">Cell membrane</keyword>
<comment type="caution">
    <text evidence="14">Lacks conserved residue(s) required for the propagation of feature annotation.</text>
</comment>
<dbReference type="InterPro" id="IPR002146">
    <property type="entry name" value="ATP_synth_b/b'su_bac/chlpt"/>
</dbReference>
<comment type="similarity">
    <text evidence="2 14 15">Belongs to the ATPase B chain family.</text>
</comment>
<reference evidence="17" key="1">
    <citation type="journal article" date="2014" name="Int. J. Syst. Evol. Microbiol.">
        <title>Complete genome sequence of Corynebacterium casei LMG S-19264T (=DSM 44701T), isolated from a smear-ripened cheese.</title>
        <authorList>
            <consortium name="US DOE Joint Genome Institute (JGI-PGF)"/>
            <person name="Walter F."/>
            <person name="Albersmeier A."/>
            <person name="Kalinowski J."/>
            <person name="Ruckert C."/>
        </authorList>
    </citation>
    <scope>NUCLEOTIDE SEQUENCE</scope>
    <source>
        <strain evidence="17">VKM Ac-1069</strain>
    </source>
</reference>
<gene>
    <name evidence="14" type="primary">atpF</name>
    <name evidence="17" type="ORF">GCM10017577_00370</name>
</gene>
<dbReference type="GO" id="GO:0046933">
    <property type="term" value="F:proton-transporting ATP synthase activity, rotational mechanism"/>
    <property type="evidence" value="ECO:0007669"/>
    <property type="project" value="UniProtKB-UniRule"/>
</dbReference>
<dbReference type="CDD" id="cd06503">
    <property type="entry name" value="ATP-synt_Fo_b"/>
    <property type="match status" value="1"/>
</dbReference>
<evidence type="ECO:0000256" key="1">
    <source>
        <dbReference type="ARBA" id="ARBA00004162"/>
    </source>
</evidence>
<keyword evidence="18" id="KW-1185">Reference proteome</keyword>
<comment type="subcellular location">
    <subcellularLocation>
        <location evidence="1 14">Cell membrane</location>
        <topology evidence="1 14">Single-pass membrane protein</topology>
    </subcellularLocation>
</comment>
<dbReference type="NCBIfam" id="NF004412">
    <property type="entry name" value="PRK05759.1-3"/>
    <property type="match status" value="1"/>
</dbReference>
<dbReference type="HAMAP" id="MF_01398">
    <property type="entry name" value="ATP_synth_b_bprime"/>
    <property type="match status" value="1"/>
</dbReference>
<evidence type="ECO:0000256" key="5">
    <source>
        <dbReference type="ARBA" id="ARBA00022547"/>
    </source>
</evidence>
<evidence type="ECO:0000256" key="16">
    <source>
        <dbReference type="SAM" id="Coils"/>
    </source>
</evidence>
<dbReference type="RefSeq" id="WP_156067320.1">
    <property type="nucleotide sequence ID" value="NZ_BAAAUZ010000015.1"/>
</dbReference>
<evidence type="ECO:0000313" key="18">
    <source>
        <dbReference type="Proteomes" id="UP001143463"/>
    </source>
</evidence>
<keyword evidence="9 14" id="KW-0406">Ion transport</keyword>
<feature type="coiled-coil region" evidence="16">
    <location>
        <begin position="83"/>
        <end position="117"/>
    </location>
</feature>
<comment type="subunit">
    <text evidence="13 14">F-type ATPases have 2 components, F(1) - the catalytic core - and F(0) - the membrane proton channel. F(1) has five subunits: alpha(3), beta(3), gamma(1), delta(1), epsilon(1). F(0) has three main subunits: a(1), b(2) and c(10-14). The alpha and beta chains form an alternating ring which encloses part of the gamma chain. F(1) is attached to F(0) by a central stalk formed by the gamma and epsilon chains, while a peripheral stalk is formed by the delta and b chains.</text>
</comment>
<keyword evidence="6 14" id="KW-0812">Transmembrane</keyword>
<dbReference type="Gene3D" id="6.10.250.1580">
    <property type="match status" value="1"/>
</dbReference>
<dbReference type="Proteomes" id="UP001143463">
    <property type="component" value="Unassembled WGS sequence"/>
</dbReference>
<dbReference type="GO" id="GO:0005886">
    <property type="term" value="C:plasma membrane"/>
    <property type="evidence" value="ECO:0007669"/>
    <property type="project" value="UniProtKB-SubCell"/>
</dbReference>
<dbReference type="PANTHER" id="PTHR33445">
    <property type="entry name" value="ATP SYNTHASE SUBUNIT B', CHLOROPLASTIC"/>
    <property type="match status" value="1"/>
</dbReference>
<keyword evidence="16" id="KW-0175">Coiled coil</keyword>
<comment type="function">
    <text evidence="12 14">F(1)F(0) ATP synthase produces ATP from ADP in the presence of a proton or sodium gradient. F-type ATPases consist of two structural domains, F(1) containing the extramembraneous catalytic core and F(0) containing the membrane proton channel, linked together by a central stalk and a peripheral stalk. During catalysis, ATP synthesis in the catalytic domain of F(1) is coupled via a rotary mechanism of the central stalk subunits to proton translocation.</text>
</comment>
<proteinExistence type="inferred from homology"/>
<dbReference type="AlphaFoldDB" id="A0A9W6KVK8"/>
<evidence type="ECO:0000256" key="10">
    <source>
        <dbReference type="ARBA" id="ARBA00023136"/>
    </source>
</evidence>
<evidence type="ECO:0000256" key="6">
    <source>
        <dbReference type="ARBA" id="ARBA00022692"/>
    </source>
</evidence>
<evidence type="ECO:0000256" key="2">
    <source>
        <dbReference type="ARBA" id="ARBA00005513"/>
    </source>
</evidence>
<dbReference type="InterPro" id="IPR005864">
    <property type="entry name" value="ATP_synth_F0_bsu_bac"/>
</dbReference>
<dbReference type="Pfam" id="PF00430">
    <property type="entry name" value="ATP-synt_B"/>
    <property type="match status" value="1"/>
</dbReference>
<sequence length="203" mass="21513">MSSQGSGKHSAVAAVVSAIVAVGLLALLFLVVTGFAPPLGASGVEMIVGLVGFGVLYWLLAKLVFPQFEKLYAEREDRIEGGLARAEETRNQALELKQQYEEQLAEARAEAARIRDTARSEGAEVKAELRAEAEQDAAAIRARAADEIATQRATAAQALHADLGALSTQMAERILGSTLSDRGSSAIDRHLAELQGSQRSATN</sequence>
<keyword evidence="8 14" id="KW-1133">Transmembrane helix</keyword>
<keyword evidence="11 14" id="KW-0066">ATP synthesis</keyword>
<evidence type="ECO:0000256" key="8">
    <source>
        <dbReference type="ARBA" id="ARBA00022989"/>
    </source>
</evidence>
<feature type="transmembrane region" description="Helical" evidence="14">
    <location>
        <begin position="47"/>
        <end position="65"/>
    </location>
</feature>
<evidence type="ECO:0000256" key="13">
    <source>
        <dbReference type="ARBA" id="ARBA00025830"/>
    </source>
</evidence>
<dbReference type="PANTHER" id="PTHR33445:SF1">
    <property type="entry name" value="ATP SYNTHASE SUBUNIT B"/>
    <property type="match status" value="1"/>
</dbReference>
<dbReference type="GO" id="GO:0046961">
    <property type="term" value="F:proton-transporting ATPase activity, rotational mechanism"/>
    <property type="evidence" value="ECO:0007669"/>
    <property type="project" value="TreeGrafter"/>
</dbReference>
<name>A0A9W6KVK8_9PSEU</name>
<keyword evidence="5 14" id="KW-0138">CF(0)</keyword>
<protein>
    <recommendedName>
        <fullName evidence="14">ATP synthase subunit b</fullName>
    </recommendedName>
    <alternativeName>
        <fullName evidence="14">ATP synthase F(0) sector subunit b</fullName>
    </alternativeName>
    <alternativeName>
        <fullName evidence="14">ATPase subunit I</fullName>
    </alternativeName>
    <alternativeName>
        <fullName evidence="14">F-type ATPase subunit b</fullName>
        <shortName evidence="14">F-ATPase subunit b</shortName>
    </alternativeName>
</protein>
<dbReference type="GO" id="GO:0045259">
    <property type="term" value="C:proton-transporting ATP synthase complex"/>
    <property type="evidence" value="ECO:0007669"/>
    <property type="project" value="UniProtKB-KW"/>
</dbReference>
<evidence type="ECO:0000256" key="15">
    <source>
        <dbReference type="RuleBase" id="RU003848"/>
    </source>
</evidence>
<evidence type="ECO:0000313" key="17">
    <source>
        <dbReference type="EMBL" id="GLL08897.1"/>
    </source>
</evidence>
<evidence type="ECO:0000256" key="3">
    <source>
        <dbReference type="ARBA" id="ARBA00022448"/>
    </source>
</evidence>
<organism evidence="17 18">
    <name type="scientific">Pseudonocardia halophobica</name>
    <dbReference type="NCBI Taxonomy" id="29401"/>
    <lineage>
        <taxon>Bacteria</taxon>
        <taxon>Bacillati</taxon>
        <taxon>Actinomycetota</taxon>
        <taxon>Actinomycetes</taxon>
        <taxon>Pseudonocardiales</taxon>
        <taxon>Pseudonocardiaceae</taxon>
        <taxon>Pseudonocardia</taxon>
    </lineage>
</organism>
<evidence type="ECO:0000256" key="12">
    <source>
        <dbReference type="ARBA" id="ARBA00025198"/>
    </source>
</evidence>
<keyword evidence="10 14" id="KW-0472">Membrane</keyword>
<keyword evidence="3 14" id="KW-0813">Transport</keyword>
<evidence type="ECO:0000256" key="11">
    <source>
        <dbReference type="ARBA" id="ARBA00023310"/>
    </source>
</evidence>
<dbReference type="EMBL" id="BSFQ01000001">
    <property type="protein sequence ID" value="GLL08897.1"/>
    <property type="molecule type" value="Genomic_DNA"/>
</dbReference>
<evidence type="ECO:0000256" key="14">
    <source>
        <dbReference type="HAMAP-Rule" id="MF_01398"/>
    </source>
</evidence>
<comment type="function">
    <text evidence="14">Component of the F(0) channel, it forms part of the peripheral stalk, linking F(1) to F(0).</text>
</comment>
<keyword evidence="7 14" id="KW-0375">Hydrogen ion transport</keyword>
<evidence type="ECO:0000256" key="7">
    <source>
        <dbReference type="ARBA" id="ARBA00022781"/>
    </source>
</evidence>
<comment type="caution">
    <text evidence="17">The sequence shown here is derived from an EMBL/GenBank/DDBJ whole genome shotgun (WGS) entry which is preliminary data.</text>
</comment>
<evidence type="ECO:0000256" key="9">
    <source>
        <dbReference type="ARBA" id="ARBA00023065"/>
    </source>
</evidence>
<feature type="transmembrane region" description="Helical" evidence="14">
    <location>
        <begin position="12"/>
        <end position="35"/>
    </location>
</feature>
<dbReference type="InterPro" id="IPR028987">
    <property type="entry name" value="ATP_synth_B-like_membr_sf"/>
</dbReference>
<dbReference type="SUPFAM" id="SSF81573">
    <property type="entry name" value="F1F0 ATP synthase subunit B, membrane domain"/>
    <property type="match status" value="1"/>
</dbReference>
<accession>A0A9W6KVK8</accession>
<reference evidence="17" key="2">
    <citation type="submission" date="2023-01" db="EMBL/GenBank/DDBJ databases">
        <authorList>
            <person name="Sun Q."/>
            <person name="Evtushenko L."/>
        </authorList>
    </citation>
    <scope>NUCLEOTIDE SEQUENCE</scope>
    <source>
        <strain evidence="17">VKM Ac-1069</strain>
    </source>
</reference>
<evidence type="ECO:0000256" key="4">
    <source>
        <dbReference type="ARBA" id="ARBA00022475"/>
    </source>
</evidence>